<dbReference type="InterPro" id="IPR028098">
    <property type="entry name" value="Glyco_trans_4-like_N"/>
</dbReference>
<feature type="domain" description="Glycosyltransferase subfamily 4-like N-terminal" evidence="2">
    <location>
        <begin position="27"/>
        <end position="192"/>
    </location>
</feature>
<keyword evidence="3" id="KW-0808">Transferase</keyword>
<dbReference type="InterPro" id="IPR050194">
    <property type="entry name" value="Glycosyltransferase_grp1"/>
</dbReference>
<dbReference type="Proteomes" id="UP000053372">
    <property type="component" value="Unassembled WGS sequence"/>
</dbReference>
<evidence type="ECO:0000313" key="3">
    <source>
        <dbReference type="EMBL" id="KST65319.1"/>
    </source>
</evidence>
<dbReference type="Gene3D" id="3.40.50.2000">
    <property type="entry name" value="Glycogen Phosphorylase B"/>
    <property type="match status" value="2"/>
</dbReference>
<gene>
    <name evidence="3" type="ORF">BC008_21220</name>
    <name evidence="4" type="ORF">BC008_21865</name>
</gene>
<dbReference type="InterPro" id="IPR001296">
    <property type="entry name" value="Glyco_trans_1"/>
</dbReference>
<dbReference type="SUPFAM" id="SSF53756">
    <property type="entry name" value="UDP-Glycosyltransferase/glycogen phosphorylase"/>
    <property type="match status" value="1"/>
</dbReference>
<accession>A0A0V7ZLW3</accession>
<dbReference type="EMBL" id="LMTZ01000106">
    <property type="protein sequence ID" value="KST65627.1"/>
    <property type="molecule type" value="Genomic_DNA"/>
</dbReference>
<dbReference type="EMBL" id="LMTZ01000109">
    <property type="protein sequence ID" value="KST65319.1"/>
    <property type="molecule type" value="Genomic_DNA"/>
</dbReference>
<keyword evidence="5" id="KW-1185">Reference proteome</keyword>
<name>A0A0V7ZLW3_9CYAN</name>
<evidence type="ECO:0000313" key="4">
    <source>
        <dbReference type="EMBL" id="KST65627.1"/>
    </source>
</evidence>
<dbReference type="Pfam" id="PF13439">
    <property type="entry name" value="Glyco_transf_4"/>
    <property type="match status" value="1"/>
</dbReference>
<dbReference type="PANTHER" id="PTHR45947">
    <property type="entry name" value="SULFOQUINOVOSYL TRANSFERASE SQD2"/>
    <property type="match status" value="1"/>
</dbReference>
<evidence type="ECO:0000313" key="5">
    <source>
        <dbReference type="Proteomes" id="UP000053372"/>
    </source>
</evidence>
<protein>
    <submittedName>
        <fullName evidence="3">Group 1 glycosyl transferase</fullName>
    </submittedName>
</protein>
<comment type="caution">
    <text evidence="3">The sequence shown here is derived from an EMBL/GenBank/DDBJ whole genome shotgun (WGS) entry which is preliminary data.</text>
</comment>
<proteinExistence type="predicted"/>
<organism evidence="3 5">
    <name type="scientific">Mastigocoleus testarum BC008</name>
    <dbReference type="NCBI Taxonomy" id="371196"/>
    <lineage>
        <taxon>Bacteria</taxon>
        <taxon>Bacillati</taxon>
        <taxon>Cyanobacteriota</taxon>
        <taxon>Cyanophyceae</taxon>
        <taxon>Nostocales</taxon>
        <taxon>Hapalosiphonaceae</taxon>
        <taxon>Mastigocoleus</taxon>
    </lineage>
</organism>
<feature type="domain" description="Glycosyl transferase family 1" evidence="1">
    <location>
        <begin position="203"/>
        <end position="370"/>
    </location>
</feature>
<evidence type="ECO:0000259" key="1">
    <source>
        <dbReference type="Pfam" id="PF00534"/>
    </source>
</evidence>
<dbReference type="CDD" id="cd03801">
    <property type="entry name" value="GT4_PimA-like"/>
    <property type="match status" value="1"/>
</dbReference>
<dbReference type="RefSeq" id="WP_027841460.1">
    <property type="nucleotide sequence ID" value="NZ_LMTZ01000106.1"/>
</dbReference>
<dbReference type="Pfam" id="PF00534">
    <property type="entry name" value="Glycos_transf_1"/>
    <property type="match status" value="1"/>
</dbReference>
<dbReference type="AlphaFoldDB" id="A0A0V7ZLW3"/>
<dbReference type="PANTHER" id="PTHR45947:SF3">
    <property type="entry name" value="SULFOQUINOVOSYL TRANSFERASE SQD2"/>
    <property type="match status" value="1"/>
</dbReference>
<evidence type="ECO:0000259" key="2">
    <source>
        <dbReference type="Pfam" id="PF13439"/>
    </source>
</evidence>
<dbReference type="GO" id="GO:0016757">
    <property type="term" value="F:glycosyltransferase activity"/>
    <property type="evidence" value="ECO:0007669"/>
    <property type="project" value="InterPro"/>
</dbReference>
<reference evidence="3 5" key="1">
    <citation type="journal article" date="2015" name="Genome Announc.">
        <title>Draft Genome of the Euendolithic (true boring) Cyanobacterium Mastigocoleus testarum strain BC008.</title>
        <authorList>
            <person name="Guida B.S."/>
            <person name="Garcia-Pichel F."/>
        </authorList>
    </citation>
    <scope>NUCLEOTIDE SEQUENCE [LARGE SCALE GENOMIC DNA]</scope>
    <source>
        <strain evidence="3 5">BC008</strain>
    </source>
</reference>
<sequence>MENERQDNLPRAASILCLGTGWFPTAPGGLERYVYELTRCWATKQDNVELCGVGIPEATEDFPIKLNNLASPDSPIWQRLWSIRQNFRQTRNAKPDAINLHFALYSFPLLDIFPKEVPITFNFHGPWASESKQEVMHRKISNFLKYWLIERKTYHSCDRFIVLSKAFGNVLHQEYQIPWEKINIIPGGVDINNFKANFSLQEARLQLNWPQDRQIIFTSRRLVHRVGIDKLLTAFATIRTKIPDVWLAIAGRGPLEAELKQQVKDLELEDRVKFLGFLPDEQLPIAYQAADFSIMPSQSFEGFGLAIVESLACGTPVICTPVGGMPEILTPFSPQLITSSISANSIAKKLEQALLAKVSIPSKEDCRQYASANFNWNKIANEVRGVLLSP</sequence>